<evidence type="ECO:0000313" key="3">
    <source>
        <dbReference type="Proteomes" id="UP000632322"/>
    </source>
</evidence>
<organism evidence="2 3">
    <name type="scientific">Brevibacterium sediminis</name>
    <dbReference type="NCBI Taxonomy" id="1857024"/>
    <lineage>
        <taxon>Bacteria</taxon>
        <taxon>Bacillati</taxon>
        <taxon>Actinomycetota</taxon>
        <taxon>Actinomycetes</taxon>
        <taxon>Micrococcales</taxon>
        <taxon>Brevibacteriaceae</taxon>
        <taxon>Brevibacterium</taxon>
    </lineage>
</organism>
<gene>
    <name evidence="2" type="ORF">GCM10010974_36610</name>
</gene>
<proteinExistence type="predicted"/>
<name>A0ABQ1N4U6_9MICO</name>
<feature type="region of interest" description="Disordered" evidence="1">
    <location>
        <begin position="78"/>
        <end position="99"/>
    </location>
</feature>
<evidence type="ECO:0000256" key="1">
    <source>
        <dbReference type="SAM" id="MobiDB-lite"/>
    </source>
</evidence>
<keyword evidence="3" id="KW-1185">Reference proteome</keyword>
<dbReference type="EMBL" id="BMJG01000031">
    <property type="protein sequence ID" value="GGC51180.1"/>
    <property type="molecule type" value="Genomic_DNA"/>
</dbReference>
<evidence type="ECO:0000313" key="2">
    <source>
        <dbReference type="EMBL" id="GGC51180.1"/>
    </source>
</evidence>
<accession>A0ABQ1N4U6</accession>
<reference evidence="3" key="1">
    <citation type="journal article" date="2019" name="Int. J. Syst. Evol. Microbiol.">
        <title>The Global Catalogue of Microorganisms (GCM) 10K type strain sequencing project: providing services to taxonomists for standard genome sequencing and annotation.</title>
        <authorList>
            <consortium name="The Broad Institute Genomics Platform"/>
            <consortium name="The Broad Institute Genome Sequencing Center for Infectious Disease"/>
            <person name="Wu L."/>
            <person name="Ma J."/>
        </authorList>
    </citation>
    <scope>NUCLEOTIDE SEQUENCE [LARGE SCALE GENOMIC DNA]</scope>
    <source>
        <strain evidence="3">CGMCC 1.15472</strain>
    </source>
</reference>
<dbReference type="Proteomes" id="UP000632322">
    <property type="component" value="Unassembled WGS sequence"/>
</dbReference>
<protein>
    <submittedName>
        <fullName evidence="2">Uncharacterized protein</fullName>
    </submittedName>
</protein>
<sequence>MCSAEPARIMIENFEVRLIVDMHPFAAGGFDFMNESLDQSFSDTTLLMSRINNCVEDERVHPAVPTGVDEPDQLVVGERTDPRQAVPLQARSPRFHLST</sequence>
<comment type="caution">
    <text evidence="2">The sequence shown here is derived from an EMBL/GenBank/DDBJ whole genome shotgun (WGS) entry which is preliminary data.</text>
</comment>